<gene>
    <name evidence="2" type="ORF">BRADI_3g56186v3</name>
</gene>
<dbReference type="EMBL" id="CM000882">
    <property type="protein sequence ID" value="PNT69478.1"/>
    <property type="molecule type" value="Genomic_DNA"/>
</dbReference>
<evidence type="ECO:0000313" key="2">
    <source>
        <dbReference type="EMBL" id="PNT69478.1"/>
    </source>
</evidence>
<keyword evidence="4" id="KW-1185">Reference proteome</keyword>
<evidence type="ECO:0000256" key="1">
    <source>
        <dbReference type="SAM" id="MobiDB-lite"/>
    </source>
</evidence>
<dbReference type="ExpressionAtlas" id="A0A2K2D5C5">
    <property type="expression patterns" value="differential"/>
</dbReference>
<feature type="region of interest" description="Disordered" evidence="1">
    <location>
        <begin position="1"/>
        <end position="44"/>
    </location>
</feature>
<organism evidence="2">
    <name type="scientific">Brachypodium distachyon</name>
    <name type="common">Purple false brome</name>
    <name type="synonym">Trachynia distachya</name>
    <dbReference type="NCBI Taxonomy" id="15368"/>
    <lineage>
        <taxon>Eukaryota</taxon>
        <taxon>Viridiplantae</taxon>
        <taxon>Streptophyta</taxon>
        <taxon>Embryophyta</taxon>
        <taxon>Tracheophyta</taxon>
        <taxon>Spermatophyta</taxon>
        <taxon>Magnoliopsida</taxon>
        <taxon>Liliopsida</taxon>
        <taxon>Poales</taxon>
        <taxon>Poaceae</taxon>
        <taxon>BOP clade</taxon>
        <taxon>Pooideae</taxon>
        <taxon>Stipodae</taxon>
        <taxon>Brachypodieae</taxon>
        <taxon>Brachypodium</taxon>
    </lineage>
</organism>
<feature type="compositionally biased region" description="Basic residues" evidence="1">
    <location>
        <begin position="138"/>
        <end position="147"/>
    </location>
</feature>
<accession>A0A2K2D5C5</accession>
<dbReference type="Gramene" id="PNT69478">
    <property type="protein sequence ID" value="PNT69478"/>
    <property type="gene ID" value="BRADI_3g56186v3"/>
</dbReference>
<reference evidence="2 3" key="1">
    <citation type="journal article" date="2010" name="Nature">
        <title>Genome sequencing and analysis of the model grass Brachypodium distachyon.</title>
        <authorList>
            <consortium name="International Brachypodium Initiative"/>
        </authorList>
    </citation>
    <scope>NUCLEOTIDE SEQUENCE [LARGE SCALE GENOMIC DNA]</scope>
    <source>
        <strain evidence="2 3">Bd21</strain>
    </source>
</reference>
<protein>
    <submittedName>
        <fullName evidence="2 3">Uncharacterized protein</fullName>
    </submittedName>
</protein>
<evidence type="ECO:0000313" key="4">
    <source>
        <dbReference type="Proteomes" id="UP000008810"/>
    </source>
</evidence>
<dbReference type="AlphaFoldDB" id="A0A2K2D5C5"/>
<sequence length="186" mass="21187">MRLLGPRGRWTKPSQGGKASETGRKMRKEHKRKKNERKKRMHATGIKGYDGYRARLSSALWTCVGLYCGQHATTTILLKNQIPIRVLLIFLRLEKENSIRSSRIDLAKQSMGDRARAHRPFQSHFTKGRKEKPEKAGGSKRRRRSARRTSGTGQKKKAKSVESMSRLSEEHQASRCLAMPPPISIP</sequence>
<dbReference type="Proteomes" id="UP000008810">
    <property type="component" value="Chromosome 3"/>
</dbReference>
<name>A0A2K2D5C5_BRADI</name>
<feature type="compositionally biased region" description="Basic residues" evidence="1">
    <location>
        <begin position="116"/>
        <end position="130"/>
    </location>
</feature>
<reference evidence="3" key="3">
    <citation type="submission" date="2018-08" db="UniProtKB">
        <authorList>
            <consortium name="EnsemblPlants"/>
        </authorList>
    </citation>
    <scope>IDENTIFICATION</scope>
    <source>
        <strain evidence="3">cv. Bd21</strain>
    </source>
</reference>
<proteinExistence type="predicted"/>
<dbReference type="EnsemblPlants" id="PNT69478">
    <property type="protein sequence ID" value="PNT69478"/>
    <property type="gene ID" value="BRADI_3g56186v3"/>
</dbReference>
<feature type="region of interest" description="Disordered" evidence="1">
    <location>
        <begin position="108"/>
        <end position="186"/>
    </location>
</feature>
<evidence type="ECO:0000313" key="3">
    <source>
        <dbReference type="EnsemblPlants" id="PNT69478"/>
    </source>
</evidence>
<dbReference type="InParanoid" id="A0A2K2D5C5"/>
<feature type="compositionally biased region" description="Basic residues" evidence="1">
    <location>
        <begin position="25"/>
        <end position="42"/>
    </location>
</feature>
<reference evidence="2" key="2">
    <citation type="submission" date="2017-06" db="EMBL/GenBank/DDBJ databases">
        <title>WGS assembly of Brachypodium distachyon.</title>
        <authorList>
            <consortium name="The International Brachypodium Initiative"/>
            <person name="Lucas S."/>
            <person name="Harmon-Smith M."/>
            <person name="Lail K."/>
            <person name="Tice H."/>
            <person name="Grimwood J."/>
            <person name="Bruce D."/>
            <person name="Barry K."/>
            <person name="Shu S."/>
            <person name="Lindquist E."/>
            <person name="Wang M."/>
            <person name="Pitluck S."/>
            <person name="Vogel J.P."/>
            <person name="Garvin D.F."/>
            <person name="Mockler T.C."/>
            <person name="Schmutz J."/>
            <person name="Rokhsar D."/>
            <person name="Bevan M.W."/>
        </authorList>
    </citation>
    <scope>NUCLEOTIDE SEQUENCE</scope>
    <source>
        <strain evidence="2">Bd21</strain>
    </source>
</reference>